<evidence type="ECO:0000256" key="1">
    <source>
        <dbReference type="SAM" id="MobiDB-lite"/>
    </source>
</evidence>
<evidence type="ECO:0008006" key="4">
    <source>
        <dbReference type="Google" id="ProtNLM"/>
    </source>
</evidence>
<reference evidence="3" key="1">
    <citation type="journal article" date="2014" name="Genome Announc.">
        <title>Draft genome sequence of Colletotrichum sublineola, a destructive pathogen of cultivated sorghum.</title>
        <authorList>
            <person name="Baroncelli R."/>
            <person name="Sanz-Martin J.M."/>
            <person name="Rech G.E."/>
            <person name="Sukno S.A."/>
            <person name="Thon M.R."/>
        </authorList>
    </citation>
    <scope>NUCLEOTIDE SEQUENCE [LARGE SCALE GENOMIC DNA]</scope>
    <source>
        <strain evidence="3">TX430BB</strain>
    </source>
</reference>
<gene>
    <name evidence="2" type="ORF">CSUB01_10814</name>
</gene>
<name>A0A066X7N7_COLSU</name>
<dbReference type="HOGENOM" id="CLU_024804_0_0_1"/>
<dbReference type="OMA" id="YATPFWW"/>
<comment type="caution">
    <text evidence="2">The sequence shown here is derived from an EMBL/GenBank/DDBJ whole genome shotgun (WGS) entry which is preliminary data.</text>
</comment>
<evidence type="ECO:0000313" key="2">
    <source>
        <dbReference type="EMBL" id="KDN61741.1"/>
    </source>
</evidence>
<protein>
    <recommendedName>
        <fullName evidence="4">Peptidase S1 domain-containing protein</fullName>
    </recommendedName>
</protein>
<feature type="region of interest" description="Disordered" evidence="1">
    <location>
        <begin position="256"/>
        <end position="275"/>
    </location>
</feature>
<dbReference type="OrthoDB" id="5424209at2759"/>
<accession>A0A066X7N7</accession>
<dbReference type="SUPFAM" id="SSF50494">
    <property type="entry name" value="Trypsin-like serine proteases"/>
    <property type="match status" value="1"/>
</dbReference>
<evidence type="ECO:0000313" key="3">
    <source>
        <dbReference type="Proteomes" id="UP000027238"/>
    </source>
</evidence>
<dbReference type="STRING" id="1173701.A0A066X7N7"/>
<dbReference type="Proteomes" id="UP000027238">
    <property type="component" value="Unassembled WGS sequence"/>
</dbReference>
<keyword evidence="3" id="KW-1185">Reference proteome</keyword>
<dbReference type="AlphaFoldDB" id="A0A066X7N7"/>
<dbReference type="InterPro" id="IPR009003">
    <property type="entry name" value="Peptidase_S1_PA"/>
</dbReference>
<organism evidence="2 3">
    <name type="scientific">Colletotrichum sublineola</name>
    <name type="common">Sorghum anthracnose fungus</name>
    <dbReference type="NCBI Taxonomy" id="1173701"/>
    <lineage>
        <taxon>Eukaryota</taxon>
        <taxon>Fungi</taxon>
        <taxon>Dikarya</taxon>
        <taxon>Ascomycota</taxon>
        <taxon>Pezizomycotina</taxon>
        <taxon>Sordariomycetes</taxon>
        <taxon>Hypocreomycetidae</taxon>
        <taxon>Glomerellales</taxon>
        <taxon>Glomerellaceae</taxon>
        <taxon>Colletotrichum</taxon>
        <taxon>Colletotrichum graminicola species complex</taxon>
    </lineage>
</organism>
<dbReference type="eggNOG" id="ENOG502QR0D">
    <property type="taxonomic scope" value="Eukaryota"/>
</dbReference>
<sequence>MDPQRSPTRAERDSFYNGLPSRPKLVARSSTTPLRLGLDGWSSERKTLTVVGEHAIVGKWNDEPSSLRNDILDILARQKVDWQAVDILRIGYADDKTPVILSISVSAGTPWEVGSQVARDCREALVENGLDDVHCEIKESRLVNLASVLQQDSHQHPPYFHSYMYHLSDQLGTSIASREVPYREGTKGIYLRRAGGGPDQIFALTCRHVCYLESEGCLLPKEKSLSSKSIIHLPERTTERLVKELNERRDDLIEGLRREEAKGEPYNQGDNKPRSDKIATYQQAILETDRLLQNFILREDLDTRVFGYVAYASDYVVRTSKCLSDWCLIRLEAESHERRLSELSNRVYIGPQSLSTLFPRTVRVRDPDHDGTLHIQDVVAVSELQNTKRKLTVGMRGRTSDLRFGLVNQVKSVTRRVLIDGEAFLSQECCIVADRVNCAFSERGDSGACVFDLEGRAVGMVTSGITRDEVLQGNDDYGLDRAMDVTYATPMEWLLADMKACGLSMEIL</sequence>
<dbReference type="EMBL" id="JMSE01001390">
    <property type="protein sequence ID" value="KDN61741.1"/>
    <property type="molecule type" value="Genomic_DNA"/>
</dbReference>
<proteinExistence type="predicted"/>